<comment type="caution">
    <text evidence="17">The sequence shown here is derived from an EMBL/GenBank/DDBJ whole genome shotgun (WGS) entry which is preliminary data.</text>
</comment>
<dbReference type="InterPro" id="IPR001584">
    <property type="entry name" value="Integrase_cat-core"/>
</dbReference>
<keyword evidence="9" id="KW-0695">RNA-directed DNA polymerase</keyword>
<evidence type="ECO:0000256" key="9">
    <source>
        <dbReference type="ARBA" id="ARBA00022918"/>
    </source>
</evidence>
<evidence type="ECO:0000259" key="16">
    <source>
        <dbReference type="PROSITE" id="PS51027"/>
    </source>
</evidence>
<evidence type="ECO:0000256" key="2">
    <source>
        <dbReference type="ARBA" id="ARBA00022695"/>
    </source>
</evidence>
<feature type="domain" description="Integrase catalytic" evidence="15">
    <location>
        <begin position="1"/>
        <end position="149"/>
    </location>
</feature>
<dbReference type="SUPFAM" id="SSF53098">
    <property type="entry name" value="Ribonuclease H-like"/>
    <property type="match status" value="1"/>
</dbReference>
<name>A0A8K1G8A0_9PASS</name>
<dbReference type="InterPro" id="IPR001037">
    <property type="entry name" value="Integrase_C_retrovir"/>
</dbReference>
<evidence type="ECO:0000256" key="14">
    <source>
        <dbReference type="SAM" id="Phobius"/>
    </source>
</evidence>
<evidence type="ECO:0000256" key="3">
    <source>
        <dbReference type="ARBA" id="ARBA00022722"/>
    </source>
</evidence>
<evidence type="ECO:0000313" key="18">
    <source>
        <dbReference type="Proteomes" id="UP000796761"/>
    </source>
</evidence>
<dbReference type="Pfam" id="PF00665">
    <property type="entry name" value="rve"/>
    <property type="match status" value="1"/>
</dbReference>
<evidence type="ECO:0000256" key="1">
    <source>
        <dbReference type="ARBA" id="ARBA00022679"/>
    </source>
</evidence>
<dbReference type="EMBL" id="SWJQ01000505">
    <property type="protein sequence ID" value="TRZ13513.1"/>
    <property type="molecule type" value="Genomic_DNA"/>
</dbReference>
<keyword evidence="14" id="KW-1133">Transmembrane helix</keyword>
<feature type="compositionally biased region" description="Acidic residues" evidence="13">
    <location>
        <begin position="290"/>
        <end position="310"/>
    </location>
</feature>
<dbReference type="PROSITE" id="PS50994">
    <property type="entry name" value="INTEGRASE"/>
    <property type="match status" value="1"/>
</dbReference>
<dbReference type="PANTHER" id="PTHR41694">
    <property type="entry name" value="ENDOGENOUS RETROVIRUS GROUP K MEMBER POL PROTEIN"/>
    <property type="match status" value="1"/>
</dbReference>
<keyword evidence="2" id="KW-0548">Nucleotidyltransferase</keyword>
<feature type="domain" description="Integrase-type" evidence="16">
    <location>
        <begin position="158"/>
        <end position="205"/>
    </location>
</feature>
<keyword evidence="5" id="KW-0255">Endonuclease</keyword>
<evidence type="ECO:0000256" key="6">
    <source>
        <dbReference type="ARBA" id="ARBA00022801"/>
    </source>
</evidence>
<keyword evidence="18" id="KW-1185">Reference proteome</keyword>
<feature type="region of interest" description="Disordered" evidence="13">
    <location>
        <begin position="276"/>
        <end position="310"/>
    </location>
</feature>
<dbReference type="GO" id="GO:0003964">
    <property type="term" value="F:RNA-directed DNA polymerase activity"/>
    <property type="evidence" value="ECO:0007669"/>
    <property type="project" value="UniProtKB-KW"/>
</dbReference>
<dbReference type="Proteomes" id="UP000796761">
    <property type="component" value="Unassembled WGS sequence"/>
</dbReference>
<dbReference type="GO" id="GO:0035613">
    <property type="term" value="F:RNA stem-loop binding"/>
    <property type="evidence" value="ECO:0007669"/>
    <property type="project" value="TreeGrafter"/>
</dbReference>
<keyword evidence="8" id="KW-0229">DNA integration</keyword>
<dbReference type="GO" id="GO:0046872">
    <property type="term" value="F:metal ion binding"/>
    <property type="evidence" value="ECO:0007669"/>
    <property type="project" value="UniProtKB-KW"/>
</dbReference>
<dbReference type="PANTHER" id="PTHR41694:SF4">
    <property type="entry name" value="ENDOGENOUS RETROVIRUS GROUP K MEMBER 10 POL PROTEIN-RELATED"/>
    <property type="match status" value="1"/>
</dbReference>
<dbReference type="OrthoDB" id="9386368at2759"/>
<evidence type="ECO:0000256" key="7">
    <source>
        <dbReference type="ARBA" id="ARBA00022833"/>
    </source>
</evidence>
<evidence type="ECO:0008006" key="19">
    <source>
        <dbReference type="Google" id="ProtNLM"/>
    </source>
</evidence>
<protein>
    <recommendedName>
        <fullName evidence="19">Integrase</fullName>
    </recommendedName>
</protein>
<reference evidence="17" key="1">
    <citation type="submission" date="2019-04" db="EMBL/GenBank/DDBJ databases">
        <title>Genome assembly of Zosterops borbonicus 15179.</title>
        <authorList>
            <person name="Leroy T."/>
            <person name="Anselmetti Y."/>
            <person name="Tilak M.-K."/>
            <person name="Nabholz B."/>
        </authorList>
    </citation>
    <scope>NUCLEOTIDE SEQUENCE</scope>
    <source>
        <strain evidence="17">HGM_15179</strain>
        <tissue evidence="17">Muscle</tissue>
    </source>
</reference>
<dbReference type="AlphaFoldDB" id="A0A8K1G8A0"/>
<keyword evidence="14" id="KW-0472">Membrane</keyword>
<dbReference type="InterPro" id="IPR036397">
    <property type="entry name" value="RNaseH_sf"/>
</dbReference>
<dbReference type="InterPro" id="IPR036862">
    <property type="entry name" value="Integrase_C_dom_sf_retrovir"/>
</dbReference>
<dbReference type="GO" id="GO:0015074">
    <property type="term" value="P:DNA integration"/>
    <property type="evidence" value="ECO:0007669"/>
    <property type="project" value="UniProtKB-KW"/>
</dbReference>
<proteinExistence type="predicted"/>
<feature type="transmembrane region" description="Helical" evidence="14">
    <location>
        <begin position="229"/>
        <end position="254"/>
    </location>
</feature>
<accession>A0A8K1G8A0</accession>
<evidence type="ECO:0000256" key="12">
    <source>
        <dbReference type="PROSITE-ProRule" id="PRU00506"/>
    </source>
</evidence>
<evidence type="ECO:0000256" key="13">
    <source>
        <dbReference type="SAM" id="MobiDB-lite"/>
    </source>
</evidence>
<feature type="DNA-binding region" description="Integrase-type" evidence="12">
    <location>
        <begin position="158"/>
        <end position="205"/>
    </location>
</feature>
<evidence type="ECO:0000256" key="4">
    <source>
        <dbReference type="ARBA" id="ARBA00022723"/>
    </source>
</evidence>
<dbReference type="InterPro" id="IPR012337">
    <property type="entry name" value="RNaseH-like_sf"/>
</dbReference>
<keyword evidence="1" id="KW-0808">Transferase</keyword>
<dbReference type="PROSITE" id="PS51027">
    <property type="entry name" value="INTEGRASE_DBD"/>
    <property type="match status" value="1"/>
</dbReference>
<dbReference type="SUPFAM" id="SSF50122">
    <property type="entry name" value="DNA-binding domain of retroviral integrase"/>
    <property type="match status" value="1"/>
</dbReference>
<organism evidence="17 18">
    <name type="scientific">Zosterops borbonicus</name>
    <dbReference type="NCBI Taxonomy" id="364589"/>
    <lineage>
        <taxon>Eukaryota</taxon>
        <taxon>Metazoa</taxon>
        <taxon>Chordata</taxon>
        <taxon>Craniata</taxon>
        <taxon>Vertebrata</taxon>
        <taxon>Euteleostomi</taxon>
        <taxon>Archelosauria</taxon>
        <taxon>Archosauria</taxon>
        <taxon>Dinosauria</taxon>
        <taxon>Saurischia</taxon>
        <taxon>Theropoda</taxon>
        <taxon>Coelurosauria</taxon>
        <taxon>Aves</taxon>
        <taxon>Neognathae</taxon>
        <taxon>Neoaves</taxon>
        <taxon>Telluraves</taxon>
        <taxon>Australaves</taxon>
        <taxon>Passeriformes</taxon>
        <taxon>Sylvioidea</taxon>
        <taxon>Zosteropidae</taxon>
        <taxon>Zosterops</taxon>
    </lineage>
</organism>
<keyword evidence="4" id="KW-0479">Metal-binding</keyword>
<dbReference type="Gene3D" id="2.30.30.10">
    <property type="entry name" value="Integrase, C-terminal domain superfamily, retroviral"/>
    <property type="match status" value="1"/>
</dbReference>
<dbReference type="GO" id="GO:0003677">
    <property type="term" value="F:DNA binding"/>
    <property type="evidence" value="ECO:0007669"/>
    <property type="project" value="UniProtKB-KW"/>
</dbReference>
<evidence type="ECO:0000256" key="11">
    <source>
        <dbReference type="ARBA" id="ARBA00023268"/>
    </source>
</evidence>
<keyword evidence="11" id="KW-0511">Multifunctional enzyme</keyword>
<keyword evidence="3" id="KW-0540">Nuclease</keyword>
<evidence type="ECO:0000256" key="5">
    <source>
        <dbReference type="ARBA" id="ARBA00022759"/>
    </source>
</evidence>
<evidence type="ECO:0000256" key="8">
    <source>
        <dbReference type="ARBA" id="ARBA00022908"/>
    </source>
</evidence>
<dbReference type="GO" id="GO:0004519">
    <property type="term" value="F:endonuclease activity"/>
    <property type="evidence" value="ECO:0007669"/>
    <property type="project" value="UniProtKB-KW"/>
</dbReference>
<keyword evidence="10" id="KW-0238">DNA-binding</keyword>
<evidence type="ECO:0000256" key="10">
    <source>
        <dbReference type="ARBA" id="ARBA00023125"/>
    </source>
</evidence>
<keyword evidence="6" id="KW-0378">Hydrolase</keyword>
<keyword evidence="14" id="KW-0812">Transmembrane</keyword>
<keyword evidence="7" id="KW-0862">Zinc</keyword>
<sequence>MDVTPVSQFRRLKYIHVSVDTFSGAIYASVHTGEKSGDVIKHLLQAFSFMGIPKTIKTDNGLGYASREFCSFLQQWGVEHKTGIPHPSMGQAILERTHQNIKRVLNQQTQILKLETPKIRLARALFTLNFLNCSFESMNPPIIRHFGGNKDLKEREQPPVLVKDPETMRTEGPHDLITWGRAYACVSTPEGLKWVPAKWVKPYVPKVSGGKNRQVAEVSWRRKKKVPGWIGSAVKTGLLILFLLSIIGIAFGLIKKSTNRLVANATSKLRVNHVRMTSPSPEEIKMQDLPPEEEDEELSFEDFGPEAEGQ</sequence>
<dbReference type="GO" id="GO:0016787">
    <property type="term" value="F:hydrolase activity"/>
    <property type="evidence" value="ECO:0007669"/>
    <property type="project" value="UniProtKB-KW"/>
</dbReference>
<evidence type="ECO:0000259" key="15">
    <source>
        <dbReference type="PROSITE" id="PS50994"/>
    </source>
</evidence>
<gene>
    <name evidence="17" type="ORF">HGM15179_013613</name>
</gene>
<dbReference type="Pfam" id="PF00552">
    <property type="entry name" value="IN_DBD_C"/>
    <property type="match status" value="1"/>
</dbReference>
<evidence type="ECO:0000313" key="17">
    <source>
        <dbReference type="EMBL" id="TRZ13513.1"/>
    </source>
</evidence>
<dbReference type="Gene3D" id="3.30.420.10">
    <property type="entry name" value="Ribonuclease H-like superfamily/Ribonuclease H"/>
    <property type="match status" value="1"/>
</dbReference>